<keyword evidence="2 4" id="KW-0808">Transferase</keyword>
<accession>A0A0G4JXE1</accession>
<dbReference type="STRING" id="1109412.BN1221_03068"/>
<keyword evidence="3" id="KW-0949">S-adenosyl-L-methionine</keyword>
<sequence length="225" mass="24833">MRKPDYPSDNHNQWAAVDCYFSNLFAPQDDIFINTLKNNKKNGLPEHDVSDTQGKLLSLYIKMIKATRILEIGTLGGYSTIWMARSLPIDGKIITIEANEHHASVAKQNIEKAGLKDRVEIHIGAALNILPLLTGPFDLIFIDADKANNPLYLKWSLGLSRPGTVIIGDNVVRGGAVIEEKCADESVIGVRKFLQMMSEEPRLTCTAIQTVGEKGWDGFAIAVVE</sequence>
<dbReference type="PANTHER" id="PTHR10509:SF14">
    <property type="entry name" value="CAFFEOYL-COA O-METHYLTRANSFERASE 3-RELATED"/>
    <property type="match status" value="1"/>
</dbReference>
<dbReference type="OrthoDB" id="9799672at2"/>
<dbReference type="EMBL" id="CGIG01000001">
    <property type="protein sequence ID" value="CPR18181.1"/>
    <property type="molecule type" value="Genomic_DNA"/>
</dbReference>
<evidence type="ECO:0000256" key="2">
    <source>
        <dbReference type="ARBA" id="ARBA00022679"/>
    </source>
</evidence>
<protein>
    <submittedName>
        <fullName evidence="4">O-methyltransferase</fullName>
    </submittedName>
</protein>
<dbReference type="GO" id="GO:0032259">
    <property type="term" value="P:methylation"/>
    <property type="evidence" value="ECO:0007669"/>
    <property type="project" value="UniProtKB-KW"/>
</dbReference>
<evidence type="ECO:0000313" key="4">
    <source>
        <dbReference type="EMBL" id="CPR18181.1"/>
    </source>
</evidence>
<dbReference type="GO" id="GO:0008757">
    <property type="term" value="F:S-adenosylmethionine-dependent methyltransferase activity"/>
    <property type="evidence" value="ECO:0007669"/>
    <property type="project" value="TreeGrafter"/>
</dbReference>
<dbReference type="InterPro" id="IPR002935">
    <property type="entry name" value="SAM_O-MeTrfase"/>
</dbReference>
<dbReference type="PANTHER" id="PTHR10509">
    <property type="entry name" value="O-METHYLTRANSFERASE-RELATED"/>
    <property type="match status" value="1"/>
</dbReference>
<gene>
    <name evidence="4" type="ORF">BN1221_03068</name>
</gene>
<proteinExistence type="predicted"/>
<organism evidence="4 5">
    <name type="scientific">Brenneria goodwinii</name>
    <dbReference type="NCBI Taxonomy" id="1109412"/>
    <lineage>
        <taxon>Bacteria</taxon>
        <taxon>Pseudomonadati</taxon>
        <taxon>Pseudomonadota</taxon>
        <taxon>Gammaproteobacteria</taxon>
        <taxon>Enterobacterales</taxon>
        <taxon>Pectobacteriaceae</taxon>
        <taxon>Brenneria</taxon>
    </lineage>
</organism>
<name>A0A0G4JXE1_9GAMM</name>
<dbReference type="GO" id="GO:0008171">
    <property type="term" value="F:O-methyltransferase activity"/>
    <property type="evidence" value="ECO:0007669"/>
    <property type="project" value="InterPro"/>
</dbReference>
<dbReference type="Gene3D" id="3.40.50.150">
    <property type="entry name" value="Vaccinia Virus protein VP39"/>
    <property type="match status" value="1"/>
</dbReference>
<dbReference type="SUPFAM" id="SSF53335">
    <property type="entry name" value="S-adenosyl-L-methionine-dependent methyltransferases"/>
    <property type="match status" value="1"/>
</dbReference>
<evidence type="ECO:0000313" key="5">
    <source>
        <dbReference type="Proteomes" id="UP000044377"/>
    </source>
</evidence>
<dbReference type="Pfam" id="PF01596">
    <property type="entry name" value="Methyltransf_3"/>
    <property type="match status" value="1"/>
</dbReference>
<dbReference type="CDD" id="cd02440">
    <property type="entry name" value="AdoMet_MTases"/>
    <property type="match status" value="1"/>
</dbReference>
<reference evidence="5" key="1">
    <citation type="submission" date="2015-01" db="EMBL/GenBank/DDBJ databases">
        <authorList>
            <person name="Paterson Steve"/>
        </authorList>
    </citation>
    <scope>NUCLEOTIDE SEQUENCE [LARGE SCALE GENOMIC DNA]</scope>
    <source>
        <strain evidence="5">OBR1</strain>
    </source>
</reference>
<keyword evidence="5" id="KW-1185">Reference proteome</keyword>
<keyword evidence="1 4" id="KW-0489">Methyltransferase</keyword>
<dbReference type="InterPro" id="IPR050362">
    <property type="entry name" value="Cation-dep_OMT"/>
</dbReference>
<evidence type="ECO:0000256" key="3">
    <source>
        <dbReference type="ARBA" id="ARBA00022691"/>
    </source>
</evidence>
<dbReference type="AlphaFoldDB" id="A0A0G4JXE1"/>
<dbReference type="Proteomes" id="UP000044377">
    <property type="component" value="Unassembled WGS sequence"/>
</dbReference>
<evidence type="ECO:0000256" key="1">
    <source>
        <dbReference type="ARBA" id="ARBA00022603"/>
    </source>
</evidence>
<dbReference type="InterPro" id="IPR029063">
    <property type="entry name" value="SAM-dependent_MTases_sf"/>
</dbReference>
<dbReference type="RefSeq" id="WP_048638014.1">
    <property type="nucleotide sequence ID" value="NZ_CGIG01000001.1"/>
</dbReference>
<dbReference type="PROSITE" id="PS51682">
    <property type="entry name" value="SAM_OMT_I"/>
    <property type="match status" value="1"/>
</dbReference>